<organism evidence="1 2">
    <name type="scientific">Fimbriiglobus ruber</name>
    <dbReference type="NCBI Taxonomy" id="1908690"/>
    <lineage>
        <taxon>Bacteria</taxon>
        <taxon>Pseudomonadati</taxon>
        <taxon>Planctomycetota</taxon>
        <taxon>Planctomycetia</taxon>
        <taxon>Gemmatales</taxon>
        <taxon>Gemmataceae</taxon>
        <taxon>Fimbriiglobus</taxon>
    </lineage>
</organism>
<evidence type="ECO:0000313" key="1">
    <source>
        <dbReference type="EMBL" id="OWK36298.1"/>
    </source>
</evidence>
<dbReference type="RefSeq" id="WP_193619504.1">
    <property type="nucleotide sequence ID" value="NZ_NIDE01000017.1"/>
</dbReference>
<evidence type="ECO:0000313" key="2">
    <source>
        <dbReference type="Proteomes" id="UP000214646"/>
    </source>
</evidence>
<dbReference type="Proteomes" id="UP000214646">
    <property type="component" value="Unassembled WGS sequence"/>
</dbReference>
<sequence length="57" mass="6387">MHPAIDAAHERANRSAILEHARMGRSVCEWGDGQVVWITPEQIFARYGLDENGKPKA</sequence>
<accession>A0A225DCN1</accession>
<name>A0A225DCN1_9BACT</name>
<dbReference type="AlphaFoldDB" id="A0A225DCN1"/>
<comment type="caution">
    <text evidence="1">The sequence shown here is derived from an EMBL/GenBank/DDBJ whole genome shotgun (WGS) entry which is preliminary data.</text>
</comment>
<protein>
    <submittedName>
        <fullName evidence="1">Uncharacterized protein</fullName>
    </submittedName>
</protein>
<keyword evidence="2" id="KW-1185">Reference proteome</keyword>
<proteinExistence type="predicted"/>
<dbReference type="EMBL" id="NIDE01000017">
    <property type="protein sequence ID" value="OWK36298.1"/>
    <property type="molecule type" value="Genomic_DNA"/>
</dbReference>
<gene>
    <name evidence="1" type="ORF">FRUB_08861</name>
</gene>
<reference evidence="2" key="1">
    <citation type="submission" date="2017-06" db="EMBL/GenBank/DDBJ databases">
        <title>Genome analysis of Fimbriiglobus ruber SP5, the first member of the order Planctomycetales with confirmed chitinolytic capability.</title>
        <authorList>
            <person name="Ravin N.V."/>
            <person name="Rakitin A.L."/>
            <person name="Ivanova A.A."/>
            <person name="Beletsky A.V."/>
            <person name="Kulichevskaya I.S."/>
            <person name="Mardanov A.V."/>
            <person name="Dedysh S.N."/>
        </authorList>
    </citation>
    <scope>NUCLEOTIDE SEQUENCE [LARGE SCALE GENOMIC DNA]</scope>
    <source>
        <strain evidence="2">SP5</strain>
    </source>
</reference>